<evidence type="ECO:0000256" key="1">
    <source>
        <dbReference type="ARBA" id="ARBA00004477"/>
    </source>
</evidence>
<comment type="subcellular location">
    <subcellularLocation>
        <location evidence="1 10">Endoplasmic reticulum membrane</location>
        <topology evidence="1 10">Multi-pass membrane protein</topology>
    </subcellularLocation>
</comment>
<keyword evidence="7 10" id="KW-1133">Transmembrane helix</keyword>
<feature type="transmembrane region" description="Helical" evidence="10">
    <location>
        <begin position="368"/>
        <end position="385"/>
    </location>
</feature>
<evidence type="ECO:0000256" key="5">
    <source>
        <dbReference type="ARBA" id="ARBA00022692"/>
    </source>
</evidence>
<dbReference type="Pfam" id="PF03901">
    <property type="entry name" value="Glyco_transf_22"/>
    <property type="match status" value="1"/>
</dbReference>
<keyword evidence="3 10" id="KW-0328">Glycosyltransferase</keyword>
<dbReference type="PANTHER" id="PTHR22760">
    <property type="entry name" value="GLYCOSYLTRANSFERASE"/>
    <property type="match status" value="1"/>
</dbReference>
<evidence type="ECO:0000256" key="8">
    <source>
        <dbReference type="ARBA" id="ARBA00023136"/>
    </source>
</evidence>
<feature type="transmembrane region" description="Helical" evidence="10">
    <location>
        <begin position="315"/>
        <end position="332"/>
    </location>
</feature>
<comment type="similarity">
    <text evidence="2">Belongs to the glycosyltransferase 22 family. PIGB subfamily.</text>
</comment>
<feature type="signal peptide" evidence="11">
    <location>
        <begin position="1"/>
        <end position="18"/>
    </location>
</feature>
<keyword evidence="11" id="KW-0732">Signal</keyword>
<keyword evidence="5 10" id="KW-0812">Transmembrane</keyword>
<comment type="function">
    <text evidence="9">Mannosyltransferase involved in glycosylphosphatidylinositol-anchor biosynthesis. Transfers the third mannose to Man2-GlcN-acyl-PI during GPI precursor assembly.</text>
</comment>
<evidence type="ECO:0000256" key="7">
    <source>
        <dbReference type="ARBA" id="ARBA00022989"/>
    </source>
</evidence>
<dbReference type="EC" id="2.4.1.-" evidence="10"/>
<feature type="transmembrane region" description="Helical" evidence="10">
    <location>
        <begin position="259"/>
        <end position="276"/>
    </location>
</feature>
<reference evidence="12" key="1">
    <citation type="journal article" date="2020" name="Microb. Genom.">
        <title>Genetic diversity of clinical and environmental Mucorales isolates obtained from an investigation of mucormycosis cases among solid organ transplant recipients.</title>
        <authorList>
            <person name="Nguyen M.H."/>
            <person name="Kaul D."/>
            <person name="Muto C."/>
            <person name="Cheng S.J."/>
            <person name="Richter R.A."/>
            <person name="Bruno V.M."/>
            <person name="Liu G."/>
            <person name="Beyhan S."/>
            <person name="Sundermann A.J."/>
            <person name="Mounaud S."/>
            <person name="Pasculle A.W."/>
            <person name="Nierman W.C."/>
            <person name="Driscoll E."/>
            <person name="Cumbie R."/>
            <person name="Clancy C.J."/>
            <person name="Dupont C.L."/>
        </authorList>
    </citation>
    <scope>NUCLEOTIDE SEQUENCE</scope>
    <source>
        <strain evidence="12">GL11</strain>
    </source>
</reference>
<proteinExistence type="inferred from homology"/>
<feature type="transmembrane region" description="Helical" evidence="10">
    <location>
        <begin position="338"/>
        <end position="356"/>
    </location>
</feature>
<dbReference type="PANTHER" id="PTHR22760:SF4">
    <property type="entry name" value="GPI MANNOSYLTRANSFERASE 3"/>
    <property type="match status" value="1"/>
</dbReference>
<feature type="transmembrane region" description="Helical" evidence="10">
    <location>
        <begin position="282"/>
        <end position="303"/>
    </location>
</feature>
<evidence type="ECO:0000313" key="13">
    <source>
        <dbReference type="Proteomes" id="UP000716291"/>
    </source>
</evidence>
<dbReference type="Proteomes" id="UP000716291">
    <property type="component" value="Unassembled WGS sequence"/>
</dbReference>
<dbReference type="InterPro" id="IPR005599">
    <property type="entry name" value="GPI_mannosylTrfase"/>
</dbReference>
<keyword evidence="8 10" id="KW-0472">Membrane</keyword>
<sequence>MFITLPVLMAYLLQSSLCEAVLHVFRWFNAYLTRTYDNPDEYWQGQEIAHYLTFGYGYLTWEWRERIRSFAHPFIIAFVYKLIQLLGLDNTDFLVFMPRYIQSSLTAVADFAIYSLSKRIMGNDVALPMLFTTLCSWFNFFMAARTLSNTMEMMLTVVALNYWPLSGVVHLGDTKSWLRSYQISLIFASIACIIRPTNALIWMYLGSQLLISSGSKRFIVALNAAFVCSTVLFMNIFIDTTLYEYDWFQVFKNPVFTPYLFFKLNVVQGISLFYGVHQWHWYLSQGLPVILTSMIPFMLYGLCKIYAKPNIYNRMKSLLSMSLWIVFIYSLLPHKEFRFIYPIVPVLLMVVSYGLAQIQSSAWRKRAYIFLILTQFPVALYLSLWHQRGVIDAMMWLRNESQQNRIKSIGVLMPCHSTPWESILHNPNIPKWFLTCEPPISDNSIDEADEFYQDPIQFLRSHTNDRIWPTTHLVIFDNLLPILYRDLQYYGYQECQRFFNSHFHDDSRRKGDVVILCRH</sequence>
<keyword evidence="6 10" id="KW-0256">Endoplasmic reticulum</keyword>
<evidence type="ECO:0000256" key="10">
    <source>
        <dbReference type="RuleBase" id="RU363075"/>
    </source>
</evidence>
<evidence type="ECO:0000313" key="12">
    <source>
        <dbReference type="EMBL" id="KAG1307149.1"/>
    </source>
</evidence>
<feature type="transmembrane region" description="Helical" evidence="10">
    <location>
        <begin position="183"/>
        <end position="205"/>
    </location>
</feature>
<keyword evidence="13" id="KW-1185">Reference proteome</keyword>
<dbReference type="GO" id="GO:0005789">
    <property type="term" value="C:endoplasmic reticulum membrane"/>
    <property type="evidence" value="ECO:0007669"/>
    <property type="project" value="UniProtKB-SubCell"/>
</dbReference>
<feature type="chain" id="PRO_5040106168" description="Mannosyltransferase" evidence="11">
    <location>
        <begin position="19"/>
        <end position="519"/>
    </location>
</feature>
<evidence type="ECO:0000256" key="11">
    <source>
        <dbReference type="SAM" id="SignalP"/>
    </source>
</evidence>
<name>A0A9P6X7I2_RHIOR</name>
<feature type="transmembrane region" description="Helical" evidence="10">
    <location>
        <begin position="129"/>
        <end position="147"/>
    </location>
</feature>
<dbReference type="AlphaFoldDB" id="A0A9P6X7I2"/>
<evidence type="ECO:0000256" key="3">
    <source>
        <dbReference type="ARBA" id="ARBA00022676"/>
    </source>
</evidence>
<dbReference type="OrthoDB" id="416834at2759"/>
<feature type="transmembrane region" description="Helical" evidence="10">
    <location>
        <begin position="217"/>
        <end position="238"/>
    </location>
</feature>
<evidence type="ECO:0000256" key="6">
    <source>
        <dbReference type="ARBA" id="ARBA00022824"/>
    </source>
</evidence>
<accession>A0A9P6X7I2</accession>
<evidence type="ECO:0000256" key="4">
    <source>
        <dbReference type="ARBA" id="ARBA00022679"/>
    </source>
</evidence>
<keyword evidence="4" id="KW-0808">Transferase</keyword>
<evidence type="ECO:0000256" key="2">
    <source>
        <dbReference type="ARBA" id="ARBA00006065"/>
    </source>
</evidence>
<gene>
    <name evidence="12" type="ORF">G6F64_007043</name>
</gene>
<dbReference type="GO" id="GO:0000026">
    <property type="term" value="F:alpha-1,2-mannosyltransferase activity"/>
    <property type="evidence" value="ECO:0007669"/>
    <property type="project" value="TreeGrafter"/>
</dbReference>
<dbReference type="EMBL" id="JAANQT010000998">
    <property type="protein sequence ID" value="KAG1307149.1"/>
    <property type="molecule type" value="Genomic_DNA"/>
</dbReference>
<protein>
    <recommendedName>
        <fullName evidence="10">Mannosyltransferase</fullName>
        <ecNumber evidence="10">2.4.1.-</ecNumber>
    </recommendedName>
</protein>
<feature type="transmembrane region" description="Helical" evidence="10">
    <location>
        <begin position="71"/>
        <end position="88"/>
    </location>
</feature>
<evidence type="ECO:0000256" key="9">
    <source>
        <dbReference type="ARBA" id="ARBA00024708"/>
    </source>
</evidence>
<dbReference type="GO" id="GO:0006506">
    <property type="term" value="P:GPI anchor biosynthetic process"/>
    <property type="evidence" value="ECO:0007669"/>
    <property type="project" value="TreeGrafter"/>
</dbReference>
<organism evidence="12 13">
    <name type="scientific">Rhizopus oryzae</name>
    <name type="common">Mucormycosis agent</name>
    <name type="synonym">Rhizopus arrhizus var. delemar</name>
    <dbReference type="NCBI Taxonomy" id="64495"/>
    <lineage>
        <taxon>Eukaryota</taxon>
        <taxon>Fungi</taxon>
        <taxon>Fungi incertae sedis</taxon>
        <taxon>Mucoromycota</taxon>
        <taxon>Mucoromycotina</taxon>
        <taxon>Mucoromycetes</taxon>
        <taxon>Mucorales</taxon>
        <taxon>Mucorineae</taxon>
        <taxon>Rhizopodaceae</taxon>
        <taxon>Rhizopus</taxon>
    </lineage>
</organism>
<comment type="caution">
    <text evidence="12">The sequence shown here is derived from an EMBL/GenBank/DDBJ whole genome shotgun (WGS) entry which is preliminary data.</text>
</comment>